<dbReference type="GeneID" id="60871216"/>
<reference evidence="2" key="1">
    <citation type="submission" date="2017-04" db="EMBL/GenBank/DDBJ databases">
        <title>Function of individual gut microbiota members based on whole genome sequencing of pure cultures obtained from chicken caecum.</title>
        <authorList>
            <person name="Medvecky M."/>
            <person name="Cejkova D."/>
            <person name="Polansky O."/>
            <person name="Karasova D."/>
            <person name="Kubasova T."/>
            <person name="Cizek A."/>
            <person name="Rychlik I."/>
        </authorList>
    </citation>
    <scope>NUCLEOTIDE SEQUENCE [LARGE SCALE GENOMIC DNA]</scope>
    <source>
        <strain evidence="2">An144</strain>
    </source>
</reference>
<proteinExistence type="predicted"/>
<dbReference type="Pfam" id="PF08876">
    <property type="entry name" value="DUF1836"/>
    <property type="match status" value="1"/>
</dbReference>
<dbReference type="RefSeq" id="WP_016251733.1">
    <property type="nucleotide sequence ID" value="NZ_CP010060.1"/>
</dbReference>
<gene>
    <name evidence="1" type="ORF">B5E88_06105</name>
</gene>
<organism evidence="1 2">
    <name type="scientific">Enterococcus cecorum</name>
    <dbReference type="NCBI Taxonomy" id="44008"/>
    <lineage>
        <taxon>Bacteria</taxon>
        <taxon>Bacillati</taxon>
        <taxon>Bacillota</taxon>
        <taxon>Bacilli</taxon>
        <taxon>Lactobacillales</taxon>
        <taxon>Enterococcaceae</taxon>
        <taxon>Enterococcus</taxon>
    </lineage>
</organism>
<comment type="caution">
    <text evidence="1">The sequence shown here is derived from an EMBL/GenBank/DDBJ whole genome shotgun (WGS) entry which is preliminary data.</text>
</comment>
<evidence type="ECO:0000313" key="2">
    <source>
        <dbReference type="Proteomes" id="UP000196074"/>
    </source>
</evidence>
<protein>
    <submittedName>
        <fullName evidence="1">Fatty acid-binding protein DegV</fullName>
    </submittedName>
</protein>
<dbReference type="PANTHER" id="PTHR40056:SF1">
    <property type="entry name" value="DUF1836 DOMAIN-CONTAINING PROTEIN"/>
    <property type="match status" value="1"/>
</dbReference>
<sequence>MDELKHELALWGESLRDFHLPRWQELPDLDLYMDQVIQLVDQYLMPVIQTEKHPLLTPAMVNNYVKKGLIPAPIKKRYQRKHLAFLIAITLLKQVITISEVKSGILFQGKVSGIREAYDLFCDEQEKSIQFIINQAQLSTMNLAIPIELDRIAVQAATRAFANKLLAEKMIILQEKYILTGEEKYEQ</sequence>
<evidence type="ECO:0000313" key="1">
    <source>
        <dbReference type="EMBL" id="OUQ10324.1"/>
    </source>
</evidence>
<accession>A0A0H2Q4E2</accession>
<dbReference type="AlphaFoldDB" id="A0A0H2Q4E2"/>
<dbReference type="Proteomes" id="UP000196074">
    <property type="component" value="Unassembled WGS sequence"/>
</dbReference>
<dbReference type="InterPro" id="IPR014975">
    <property type="entry name" value="DUF1836"/>
</dbReference>
<dbReference type="PANTHER" id="PTHR40056">
    <property type="entry name" value="HYPOTHETICAL CYTOSOLIC PROTEIN"/>
    <property type="match status" value="1"/>
</dbReference>
<dbReference type="EMBL" id="NFLC01000010">
    <property type="protein sequence ID" value="OUQ10324.1"/>
    <property type="molecule type" value="Genomic_DNA"/>
</dbReference>
<name>A0A0H2Q4E2_9ENTE</name>